<feature type="compositionally biased region" description="Low complexity" evidence="1">
    <location>
        <begin position="38"/>
        <end position="54"/>
    </location>
</feature>
<sequence>MIDTKGAETTLQHAPAPPAYASSNQTPDAQRQGPPPHWQQAPQPQWAQAPHPAQMPSQPTREMSAAQMGEQYRAAQFAQCAQGNHSRTRKYGVCGIIAAVVFFPIGLICLCLDSEEVCTRCGDRI</sequence>
<dbReference type="EMBL" id="JAACJP010000010">
    <property type="protein sequence ID" value="KAF5381729.1"/>
    <property type="molecule type" value="Genomic_DNA"/>
</dbReference>
<name>A0A8H5M5S5_9AGAR</name>
<feature type="region of interest" description="Disordered" evidence="1">
    <location>
        <begin position="1"/>
        <end position="68"/>
    </location>
</feature>
<keyword evidence="2" id="KW-1133">Transmembrane helix</keyword>
<evidence type="ECO:0000256" key="1">
    <source>
        <dbReference type="SAM" id="MobiDB-lite"/>
    </source>
</evidence>
<keyword evidence="2" id="KW-0472">Membrane</keyword>
<comment type="caution">
    <text evidence="3">The sequence shown here is derived from an EMBL/GenBank/DDBJ whole genome shotgun (WGS) entry which is preliminary data.</text>
</comment>
<dbReference type="Proteomes" id="UP000565441">
    <property type="component" value="Unassembled WGS sequence"/>
</dbReference>
<dbReference type="OrthoDB" id="2564984at2759"/>
<gene>
    <name evidence="3" type="ORF">D9615_005538</name>
</gene>
<keyword evidence="4" id="KW-1185">Reference proteome</keyword>
<evidence type="ECO:0000256" key="2">
    <source>
        <dbReference type="SAM" id="Phobius"/>
    </source>
</evidence>
<protein>
    <recommendedName>
        <fullName evidence="5">Brain protein I3</fullName>
    </recommendedName>
</protein>
<feature type="transmembrane region" description="Helical" evidence="2">
    <location>
        <begin position="91"/>
        <end position="108"/>
    </location>
</feature>
<evidence type="ECO:0008006" key="5">
    <source>
        <dbReference type="Google" id="ProtNLM"/>
    </source>
</evidence>
<evidence type="ECO:0000313" key="4">
    <source>
        <dbReference type="Proteomes" id="UP000565441"/>
    </source>
</evidence>
<reference evidence="3 4" key="1">
    <citation type="journal article" date="2020" name="ISME J.">
        <title>Uncovering the hidden diversity of litter-decomposition mechanisms in mushroom-forming fungi.</title>
        <authorList>
            <person name="Floudas D."/>
            <person name="Bentzer J."/>
            <person name="Ahren D."/>
            <person name="Johansson T."/>
            <person name="Persson P."/>
            <person name="Tunlid A."/>
        </authorList>
    </citation>
    <scope>NUCLEOTIDE SEQUENCE [LARGE SCALE GENOMIC DNA]</scope>
    <source>
        <strain evidence="3 4">CBS 661.87</strain>
    </source>
</reference>
<dbReference type="AlphaFoldDB" id="A0A8H5M5S5"/>
<keyword evidence="2" id="KW-0812">Transmembrane</keyword>
<evidence type="ECO:0000313" key="3">
    <source>
        <dbReference type="EMBL" id="KAF5381729.1"/>
    </source>
</evidence>
<accession>A0A8H5M5S5</accession>
<proteinExistence type="predicted"/>
<organism evidence="3 4">
    <name type="scientific">Tricholomella constricta</name>
    <dbReference type="NCBI Taxonomy" id="117010"/>
    <lineage>
        <taxon>Eukaryota</taxon>
        <taxon>Fungi</taxon>
        <taxon>Dikarya</taxon>
        <taxon>Basidiomycota</taxon>
        <taxon>Agaricomycotina</taxon>
        <taxon>Agaricomycetes</taxon>
        <taxon>Agaricomycetidae</taxon>
        <taxon>Agaricales</taxon>
        <taxon>Tricholomatineae</taxon>
        <taxon>Lyophyllaceae</taxon>
        <taxon>Tricholomella</taxon>
    </lineage>
</organism>